<keyword evidence="3" id="KW-1185">Reference proteome</keyword>
<dbReference type="InterPro" id="IPR024244">
    <property type="entry name" value="DUF2537"/>
</dbReference>
<evidence type="ECO:0000313" key="2">
    <source>
        <dbReference type="EMBL" id="GAA1869395.1"/>
    </source>
</evidence>
<keyword evidence="1" id="KW-1133">Transmembrane helix</keyword>
<sequence length="175" mass="18714">MVLGDRRPGDAVLPAELSADLREWGAVAARVGADAIPEQQDIVSRRGRQLAGRLSDVLGRPVEYRDPLTGGVDLVHGRTTEPIPLLQAPEPIPWGTGLTVSAFFAVVAAIGDVTLSRAFGEAFGMLWIPANVLVVGGLSPSLWLIRRLPFWRWIGYGVAAGLAAAWVILLLTAFL</sequence>
<comment type="caution">
    <text evidence="2">The sequence shown here is derived from an EMBL/GenBank/DDBJ whole genome shotgun (WGS) entry which is preliminary data.</text>
</comment>
<dbReference type="EMBL" id="BAAAQK010000024">
    <property type="protein sequence ID" value="GAA1869395.1"/>
    <property type="molecule type" value="Genomic_DNA"/>
</dbReference>
<proteinExistence type="predicted"/>
<name>A0ABN2NJD3_9PSEU</name>
<dbReference type="Proteomes" id="UP001500449">
    <property type="component" value="Unassembled WGS sequence"/>
</dbReference>
<feature type="transmembrane region" description="Helical" evidence="1">
    <location>
        <begin position="123"/>
        <end position="145"/>
    </location>
</feature>
<gene>
    <name evidence="2" type="ORF">GCM10009836_57460</name>
</gene>
<keyword evidence="1" id="KW-0472">Membrane</keyword>
<reference evidence="2 3" key="1">
    <citation type="journal article" date="2019" name="Int. J. Syst. Evol. Microbiol.">
        <title>The Global Catalogue of Microorganisms (GCM) 10K type strain sequencing project: providing services to taxonomists for standard genome sequencing and annotation.</title>
        <authorList>
            <consortium name="The Broad Institute Genomics Platform"/>
            <consortium name="The Broad Institute Genome Sequencing Center for Infectious Disease"/>
            <person name="Wu L."/>
            <person name="Ma J."/>
        </authorList>
    </citation>
    <scope>NUCLEOTIDE SEQUENCE [LARGE SCALE GENOMIC DNA]</scope>
    <source>
        <strain evidence="2 3">JCM 16009</strain>
    </source>
</reference>
<keyword evidence="1" id="KW-0812">Transmembrane</keyword>
<feature type="transmembrane region" description="Helical" evidence="1">
    <location>
        <begin position="151"/>
        <end position="174"/>
    </location>
</feature>
<protein>
    <submittedName>
        <fullName evidence="2">DUF2537 domain-containing protein</fullName>
    </submittedName>
</protein>
<organism evidence="2 3">
    <name type="scientific">Pseudonocardia ailaonensis</name>
    <dbReference type="NCBI Taxonomy" id="367279"/>
    <lineage>
        <taxon>Bacteria</taxon>
        <taxon>Bacillati</taxon>
        <taxon>Actinomycetota</taxon>
        <taxon>Actinomycetes</taxon>
        <taxon>Pseudonocardiales</taxon>
        <taxon>Pseudonocardiaceae</taxon>
        <taxon>Pseudonocardia</taxon>
    </lineage>
</organism>
<accession>A0ABN2NJD3</accession>
<dbReference type="Pfam" id="PF10801">
    <property type="entry name" value="DUF2537"/>
    <property type="match status" value="1"/>
</dbReference>
<evidence type="ECO:0000313" key="3">
    <source>
        <dbReference type="Proteomes" id="UP001500449"/>
    </source>
</evidence>
<evidence type="ECO:0000256" key="1">
    <source>
        <dbReference type="SAM" id="Phobius"/>
    </source>
</evidence>